<reference evidence="2" key="1">
    <citation type="journal article" date="2016" name="Nature">
        <title>Genome evolution in the allotetraploid frog Xenopus laevis.</title>
        <authorList>
            <person name="Session A.M."/>
            <person name="Uno Y."/>
            <person name="Kwon T."/>
            <person name="Chapman J.A."/>
            <person name="Toyoda A."/>
            <person name="Takahashi S."/>
            <person name="Fukui A."/>
            <person name="Hikosaka A."/>
            <person name="Suzuki A."/>
            <person name="Kondo M."/>
            <person name="van Heeringen S.J."/>
            <person name="Quigley I."/>
            <person name="Heinz S."/>
            <person name="Ogino H."/>
            <person name="Ochi H."/>
            <person name="Hellsten U."/>
            <person name="Lyons J.B."/>
            <person name="Simakov O."/>
            <person name="Putnam N."/>
            <person name="Stites J."/>
            <person name="Kuroki Y."/>
            <person name="Tanaka T."/>
            <person name="Michiue T."/>
            <person name="Watanabe M."/>
            <person name="Bogdanovic O."/>
            <person name="Lister R."/>
            <person name="Georgiou G."/>
            <person name="Paranjpe S.S."/>
            <person name="van Kruijsbergen I."/>
            <person name="Shu S."/>
            <person name="Carlson J."/>
            <person name="Kinoshita T."/>
            <person name="Ohta Y."/>
            <person name="Mawaribuchi S."/>
            <person name="Jenkins J."/>
            <person name="Grimwood J."/>
            <person name="Schmutz J."/>
            <person name="Mitros T."/>
            <person name="Mozaffari S.V."/>
            <person name="Suzuki Y."/>
            <person name="Haramoto Y."/>
            <person name="Yamamoto T.S."/>
            <person name="Takagi C."/>
            <person name="Heald R."/>
            <person name="Miller K."/>
            <person name="Haudenschild C."/>
            <person name="Kitzman J."/>
            <person name="Nakayama T."/>
            <person name="Izutsu Y."/>
            <person name="Robert J."/>
            <person name="Fortriede J."/>
            <person name="Burns K."/>
            <person name="Lotay V."/>
            <person name="Karimi K."/>
            <person name="Yasuoka Y."/>
            <person name="Dichmann D.S."/>
            <person name="Flajnik M.F."/>
            <person name="Houston D.W."/>
            <person name="Shendure J."/>
            <person name="DuPasquier L."/>
            <person name="Vize P.D."/>
            <person name="Zorn A.M."/>
            <person name="Ito M."/>
            <person name="Marcotte E.M."/>
            <person name="Wallingford J.B."/>
            <person name="Ito Y."/>
            <person name="Asashima M."/>
            <person name="Ueno N."/>
            <person name="Matsuda Y."/>
            <person name="Veenstra G.J."/>
            <person name="Fujiyama A."/>
            <person name="Harland R.M."/>
            <person name="Taira M."/>
            <person name="Rokhsar D.S."/>
        </authorList>
    </citation>
    <scope>NUCLEOTIDE SEQUENCE [LARGE SCALE GENOMIC DNA]</scope>
    <source>
        <strain evidence="2">J</strain>
    </source>
</reference>
<protein>
    <submittedName>
        <fullName evidence="1">Uncharacterized protein</fullName>
    </submittedName>
</protein>
<evidence type="ECO:0000313" key="2">
    <source>
        <dbReference type="Proteomes" id="UP000694892"/>
    </source>
</evidence>
<proteinExistence type="predicted"/>
<evidence type="ECO:0000313" key="1">
    <source>
        <dbReference type="EMBL" id="OCT89010.1"/>
    </source>
</evidence>
<dbReference type="Proteomes" id="UP000694892">
    <property type="component" value="Chromosome 3L"/>
</dbReference>
<organism evidence="1 2">
    <name type="scientific">Xenopus laevis</name>
    <name type="common">African clawed frog</name>
    <dbReference type="NCBI Taxonomy" id="8355"/>
    <lineage>
        <taxon>Eukaryota</taxon>
        <taxon>Metazoa</taxon>
        <taxon>Chordata</taxon>
        <taxon>Craniata</taxon>
        <taxon>Vertebrata</taxon>
        <taxon>Euteleostomi</taxon>
        <taxon>Amphibia</taxon>
        <taxon>Batrachia</taxon>
        <taxon>Anura</taxon>
        <taxon>Pipoidea</taxon>
        <taxon>Pipidae</taxon>
        <taxon>Xenopodinae</taxon>
        <taxon>Xenopus</taxon>
        <taxon>Xenopus</taxon>
    </lineage>
</organism>
<dbReference type="EMBL" id="CM004470">
    <property type="protein sequence ID" value="OCT89010.1"/>
    <property type="molecule type" value="Genomic_DNA"/>
</dbReference>
<dbReference type="AlphaFoldDB" id="A0A974DDQ9"/>
<sequence length="71" mass="8753">MFRSKSTYKAMWQTLQILIYCVGQEVKYIVLLFSYRVSLARFHLLLIFAELFRRSHFISFKKHYARYFCLM</sequence>
<name>A0A974DDQ9_XENLA</name>
<accession>A0A974DDQ9</accession>
<gene>
    <name evidence="1" type="ORF">XELAEV_18017639mg</name>
</gene>